<evidence type="ECO:0000313" key="2">
    <source>
        <dbReference type="EMBL" id="VAW83719.1"/>
    </source>
</evidence>
<sequence length="167" mass="19526">MEETLENLRDITLPAAVSWWPPAPGWWLLAVLLIIVIAFCINELKKRYLRISILLLAQKERDKIVASYNKNKDSTVLMSQLSILLKRYALLCFPEKNVAGLNGEPWQKFIMDQGPDTVNSRKISKLFTTSPYKKVEAIDTEIIITYFNHWLEHTHTNSQYKFLHHKR</sequence>
<keyword evidence="1" id="KW-0472">Membrane</keyword>
<proteinExistence type="predicted"/>
<protein>
    <recommendedName>
        <fullName evidence="3">DUF4381 domain-containing protein</fullName>
    </recommendedName>
</protein>
<gene>
    <name evidence="2" type="ORF">MNBD_GAMMA16-1224</name>
</gene>
<dbReference type="InterPro" id="IPR025489">
    <property type="entry name" value="DUF4381"/>
</dbReference>
<dbReference type="EMBL" id="UOFO01000022">
    <property type="protein sequence ID" value="VAW83719.1"/>
    <property type="molecule type" value="Genomic_DNA"/>
</dbReference>
<reference evidence="2" key="1">
    <citation type="submission" date="2018-06" db="EMBL/GenBank/DDBJ databases">
        <authorList>
            <person name="Zhirakovskaya E."/>
        </authorList>
    </citation>
    <scope>NUCLEOTIDE SEQUENCE</scope>
</reference>
<organism evidence="2">
    <name type="scientific">hydrothermal vent metagenome</name>
    <dbReference type="NCBI Taxonomy" id="652676"/>
    <lineage>
        <taxon>unclassified sequences</taxon>
        <taxon>metagenomes</taxon>
        <taxon>ecological metagenomes</taxon>
    </lineage>
</organism>
<keyword evidence="1" id="KW-1133">Transmembrane helix</keyword>
<accession>A0A3B0ZBV3</accession>
<dbReference type="Pfam" id="PF14316">
    <property type="entry name" value="DUF4381"/>
    <property type="match status" value="1"/>
</dbReference>
<dbReference type="AlphaFoldDB" id="A0A3B0ZBV3"/>
<feature type="transmembrane region" description="Helical" evidence="1">
    <location>
        <begin position="26"/>
        <end position="44"/>
    </location>
</feature>
<name>A0A3B0ZBV3_9ZZZZ</name>
<evidence type="ECO:0000256" key="1">
    <source>
        <dbReference type="SAM" id="Phobius"/>
    </source>
</evidence>
<keyword evidence="1" id="KW-0812">Transmembrane</keyword>
<evidence type="ECO:0008006" key="3">
    <source>
        <dbReference type="Google" id="ProtNLM"/>
    </source>
</evidence>